<dbReference type="PANTHER" id="PTHR38767">
    <property type="entry name" value="DNA POLYMERASE III SUBUNIT CHI"/>
    <property type="match status" value="1"/>
</dbReference>
<organism evidence="1 2">
    <name type="scientific">Tibeticola sediminis</name>
    <dbReference type="NCBI Taxonomy" id="1917811"/>
    <lineage>
        <taxon>Bacteria</taxon>
        <taxon>Pseudomonadati</taxon>
        <taxon>Pseudomonadota</taxon>
        <taxon>Betaproteobacteria</taxon>
        <taxon>Burkholderiales</taxon>
        <taxon>Comamonadaceae</taxon>
        <taxon>Tibeticola</taxon>
    </lineage>
</organism>
<proteinExistence type="predicted"/>
<dbReference type="Pfam" id="PF04364">
    <property type="entry name" value="DNA_pol3_chi"/>
    <property type="match status" value="1"/>
</dbReference>
<dbReference type="GO" id="GO:0032298">
    <property type="term" value="P:positive regulation of DNA-templated DNA replication initiation"/>
    <property type="evidence" value="ECO:0007669"/>
    <property type="project" value="TreeGrafter"/>
</dbReference>
<dbReference type="InterPro" id="IPR036768">
    <property type="entry name" value="PolIII_chi_sf"/>
</dbReference>
<dbReference type="Proteomes" id="UP000272193">
    <property type="component" value="Unassembled WGS sequence"/>
</dbReference>
<comment type="caution">
    <text evidence="1">The sequence shown here is derived from an EMBL/GenBank/DDBJ whole genome shotgun (WGS) entry which is preliminary data.</text>
</comment>
<dbReference type="GO" id="GO:0003677">
    <property type="term" value="F:DNA binding"/>
    <property type="evidence" value="ECO:0007669"/>
    <property type="project" value="InterPro"/>
</dbReference>
<protein>
    <submittedName>
        <fullName evidence="1">DNA polymerase III chi subunit</fullName>
    </submittedName>
</protein>
<evidence type="ECO:0000313" key="1">
    <source>
        <dbReference type="EMBL" id="RPE70807.1"/>
    </source>
</evidence>
<dbReference type="AlphaFoldDB" id="A0A3N4V161"/>
<dbReference type="RefSeq" id="WP_124221773.1">
    <property type="nucleotide sequence ID" value="NZ_RKQL01000002.1"/>
</dbReference>
<keyword evidence="2" id="KW-1185">Reference proteome</keyword>
<dbReference type="PANTHER" id="PTHR38767:SF1">
    <property type="entry name" value="DNA POLYMERASE III SUBUNIT CHI"/>
    <property type="match status" value="1"/>
</dbReference>
<accession>A0A3N4V161</accession>
<dbReference type="GO" id="GO:0003887">
    <property type="term" value="F:DNA-directed DNA polymerase activity"/>
    <property type="evidence" value="ECO:0007669"/>
    <property type="project" value="InterPro"/>
</dbReference>
<reference evidence="1 2" key="1">
    <citation type="submission" date="2018-11" db="EMBL/GenBank/DDBJ databases">
        <title>Genomic Encyclopedia of Type Strains, Phase IV (KMG-IV): sequencing the most valuable type-strain genomes for metagenomic binning, comparative biology and taxonomic classification.</title>
        <authorList>
            <person name="Goeker M."/>
        </authorList>
    </citation>
    <scope>NUCLEOTIDE SEQUENCE [LARGE SCALE GENOMIC DNA]</scope>
    <source>
        <strain evidence="1 2">DSM 101684</strain>
    </source>
</reference>
<dbReference type="OrthoDB" id="5297568at2"/>
<dbReference type="GO" id="GO:0006260">
    <property type="term" value="P:DNA replication"/>
    <property type="evidence" value="ECO:0007669"/>
    <property type="project" value="InterPro"/>
</dbReference>
<sequence>MKPEVFFLLNAHDPTAQVCRVVRRMLTRGSTVAICANSERLSLIDRALWSADAQSFVPHCRSSVPEPLRRYTPVLLYEEREAAPPAETLIHLGATLAPGWSGFERVVEIVGDNPSSVAEARQLWRGYTAHGCKPQHHDLSLRAGGADA</sequence>
<dbReference type="InterPro" id="IPR007459">
    <property type="entry name" value="DNA_pol3_chi"/>
</dbReference>
<dbReference type="SUPFAM" id="SSF102400">
    <property type="entry name" value="DNA polymerase III chi subunit"/>
    <property type="match status" value="1"/>
</dbReference>
<dbReference type="EMBL" id="RKQL01000002">
    <property type="protein sequence ID" value="RPE70807.1"/>
    <property type="molecule type" value="Genomic_DNA"/>
</dbReference>
<name>A0A3N4V161_9BURK</name>
<dbReference type="Gene3D" id="3.40.50.10110">
    <property type="entry name" value="DNA polymerase III subunit chi"/>
    <property type="match status" value="1"/>
</dbReference>
<evidence type="ECO:0000313" key="2">
    <source>
        <dbReference type="Proteomes" id="UP000272193"/>
    </source>
</evidence>
<gene>
    <name evidence="1" type="ORF">EDC62_1297</name>
</gene>